<sequence>MSDSNQGVLDAGSMPRDEARAGAQGGKTVHIPEIEKLELPDMSPISMFKHFGPGLLLMMTGIGTSHLVTAPVAGGTFSFALLWSVLLAYVMKYYGFQMSFRFTNATGKSVMDAMCTTKGKWAIWYVLFVTIAQCALGQASRVVATAAVLYFFFSEHLGWGLELWHYGVFVGVTACALVLSGQYKTLETVTKIFVILLVLTTLFVFFWNPPALSDFSFFIMPHPEFGYYPPGSLLILAAFLGLLPTGLDVALQSSEWGKAKKAGMPMLRKTLEEHGVAGKFDSFNPRAEDLTVHVNKLSPHGQEYCRRWFKIGNMDFAFGHWVSFVIASIFMMLAAMYLYPSDVKGRAVMGELARMFTESIGPGMMYVFILGALAATYSTAINYFDGWPRVVGACCRNLFRKTADLSGIEDPSPQAKKAWYSEHNIYRITIIYSLLASTAIIYGFERPVFLVLIASAMTLLFSPVIFYYMFKFCLNVIPKTDKIYYPGHLVRNFTWLCFVLFTAATLLVIYVKFF</sequence>
<feature type="transmembrane region" description="Helical" evidence="6">
    <location>
        <begin position="425"/>
        <end position="442"/>
    </location>
</feature>
<dbReference type="NCBIfam" id="NF037982">
    <property type="entry name" value="Nramp_1"/>
    <property type="match status" value="1"/>
</dbReference>
<dbReference type="Proteomes" id="UP000242205">
    <property type="component" value="Chromosome"/>
</dbReference>
<feature type="region of interest" description="Disordered" evidence="5">
    <location>
        <begin position="1"/>
        <end position="25"/>
    </location>
</feature>
<protein>
    <recommendedName>
        <fullName evidence="9">Divalent metal cation transporter</fullName>
    </recommendedName>
</protein>
<dbReference type="OrthoDB" id="9787548at2"/>
<evidence type="ECO:0000313" key="7">
    <source>
        <dbReference type="EMBL" id="AUN95838.1"/>
    </source>
</evidence>
<dbReference type="GO" id="GO:0005384">
    <property type="term" value="F:manganese ion transmembrane transporter activity"/>
    <property type="evidence" value="ECO:0007669"/>
    <property type="project" value="TreeGrafter"/>
</dbReference>
<feature type="transmembrane region" description="Helical" evidence="6">
    <location>
        <begin position="359"/>
        <end position="380"/>
    </location>
</feature>
<dbReference type="EMBL" id="CP025682">
    <property type="protein sequence ID" value="AUN95838.1"/>
    <property type="molecule type" value="Genomic_DNA"/>
</dbReference>
<keyword evidence="4 6" id="KW-0472">Membrane</keyword>
<keyword evidence="2 6" id="KW-0812">Transmembrane</keyword>
<dbReference type="KEGG" id="atw:C0099_13410"/>
<evidence type="ECO:0000256" key="6">
    <source>
        <dbReference type="SAM" id="Phobius"/>
    </source>
</evidence>
<evidence type="ECO:0000256" key="4">
    <source>
        <dbReference type="ARBA" id="ARBA00023136"/>
    </source>
</evidence>
<feature type="transmembrane region" description="Helical" evidence="6">
    <location>
        <begin position="163"/>
        <end position="181"/>
    </location>
</feature>
<feature type="transmembrane region" description="Helical" evidence="6">
    <location>
        <begin position="489"/>
        <end position="511"/>
    </location>
</feature>
<dbReference type="RefSeq" id="WP_102247883.1">
    <property type="nucleotide sequence ID" value="NZ_CP025682.1"/>
</dbReference>
<accession>A0A2I6S9A7</accession>
<dbReference type="GO" id="GO:0015086">
    <property type="term" value="F:cadmium ion transmembrane transporter activity"/>
    <property type="evidence" value="ECO:0007669"/>
    <property type="project" value="TreeGrafter"/>
</dbReference>
<evidence type="ECO:0000256" key="5">
    <source>
        <dbReference type="SAM" id="MobiDB-lite"/>
    </source>
</evidence>
<evidence type="ECO:0000313" key="8">
    <source>
        <dbReference type="Proteomes" id="UP000242205"/>
    </source>
</evidence>
<keyword evidence="8" id="KW-1185">Reference proteome</keyword>
<dbReference type="PANTHER" id="PTHR11706">
    <property type="entry name" value="SOLUTE CARRIER PROTEIN FAMILY 11 MEMBER"/>
    <property type="match status" value="1"/>
</dbReference>
<name>A0A2I6S9A7_9RHOO</name>
<dbReference type="PANTHER" id="PTHR11706:SF3">
    <property type="entry name" value="METAL ION TRANSPORT PROTEIN"/>
    <property type="match status" value="1"/>
</dbReference>
<feature type="transmembrane region" description="Helical" evidence="6">
    <location>
        <begin position="227"/>
        <end position="251"/>
    </location>
</feature>
<proteinExistence type="predicted"/>
<dbReference type="InterPro" id="IPR001046">
    <property type="entry name" value="NRAMP_fam"/>
</dbReference>
<evidence type="ECO:0000256" key="2">
    <source>
        <dbReference type="ARBA" id="ARBA00022692"/>
    </source>
</evidence>
<dbReference type="GO" id="GO:0034755">
    <property type="term" value="P:iron ion transmembrane transport"/>
    <property type="evidence" value="ECO:0007669"/>
    <property type="project" value="TreeGrafter"/>
</dbReference>
<comment type="subcellular location">
    <subcellularLocation>
        <location evidence="1">Membrane</location>
        <topology evidence="1">Multi-pass membrane protein</topology>
    </subcellularLocation>
</comment>
<feature type="transmembrane region" description="Helical" evidence="6">
    <location>
        <begin position="316"/>
        <end position="339"/>
    </location>
</feature>
<evidence type="ECO:0000256" key="1">
    <source>
        <dbReference type="ARBA" id="ARBA00004141"/>
    </source>
</evidence>
<evidence type="ECO:0000256" key="3">
    <source>
        <dbReference type="ARBA" id="ARBA00022989"/>
    </source>
</evidence>
<feature type="transmembrane region" description="Helical" evidence="6">
    <location>
        <begin position="121"/>
        <end position="151"/>
    </location>
</feature>
<gene>
    <name evidence="7" type="ORF">C0099_13410</name>
</gene>
<evidence type="ECO:0008006" key="9">
    <source>
        <dbReference type="Google" id="ProtNLM"/>
    </source>
</evidence>
<feature type="transmembrane region" description="Helical" evidence="6">
    <location>
        <begin position="67"/>
        <end position="91"/>
    </location>
</feature>
<keyword evidence="3 6" id="KW-1133">Transmembrane helix</keyword>
<dbReference type="Pfam" id="PF01566">
    <property type="entry name" value="Nramp"/>
    <property type="match status" value="1"/>
</dbReference>
<dbReference type="AlphaFoldDB" id="A0A2I6S9A7"/>
<dbReference type="GO" id="GO:0005886">
    <property type="term" value="C:plasma membrane"/>
    <property type="evidence" value="ECO:0007669"/>
    <property type="project" value="TreeGrafter"/>
</dbReference>
<feature type="transmembrane region" description="Helical" evidence="6">
    <location>
        <begin position="448"/>
        <end position="468"/>
    </location>
</feature>
<feature type="transmembrane region" description="Helical" evidence="6">
    <location>
        <begin position="188"/>
        <end position="207"/>
    </location>
</feature>
<organism evidence="7 8">
    <name type="scientific">Pseudazoarcus pumilus</name>
    <dbReference type="NCBI Taxonomy" id="2067960"/>
    <lineage>
        <taxon>Bacteria</taxon>
        <taxon>Pseudomonadati</taxon>
        <taxon>Pseudomonadota</taxon>
        <taxon>Betaproteobacteria</taxon>
        <taxon>Rhodocyclales</taxon>
        <taxon>Zoogloeaceae</taxon>
        <taxon>Pseudazoarcus</taxon>
    </lineage>
</organism>
<reference evidence="7 8" key="1">
    <citation type="submission" date="2018-01" db="EMBL/GenBank/DDBJ databases">
        <authorList>
            <person name="Fu G.-Y."/>
        </authorList>
    </citation>
    <scope>NUCLEOTIDE SEQUENCE [LARGE SCALE GENOMIC DNA]</scope>
    <source>
        <strain evidence="7 8">SY39</strain>
    </source>
</reference>